<comment type="caution">
    <text evidence="9">The sequence shown here is derived from an EMBL/GenBank/DDBJ whole genome shotgun (WGS) entry which is preliminary data.</text>
</comment>
<feature type="domain" description="Type II secretion system protein GspF" evidence="8">
    <location>
        <begin position="70"/>
        <end position="192"/>
    </location>
</feature>
<dbReference type="EMBL" id="FSQZ01000001">
    <property type="protein sequence ID" value="SIN68945.1"/>
    <property type="molecule type" value="Genomic_DNA"/>
</dbReference>
<evidence type="ECO:0000256" key="6">
    <source>
        <dbReference type="ARBA" id="ARBA00023136"/>
    </source>
</evidence>
<keyword evidence="6 7" id="KW-0472">Membrane</keyword>
<dbReference type="RefSeq" id="WP_074199591.1">
    <property type="nucleotide sequence ID" value="NZ_FSQZ01000001.1"/>
</dbReference>
<sequence length="406" mass="45143">MAYSYRARSKEGKIIRGNLEACSEVEVIQWLKERSFYPIEIVKIRTSRGKILRDSLQIMPPVRLKDKAIFFRQLATMLQAGITLGSALDMIAKQTQNYRLSQAIRDIKIMVDKGASLHVAMATRKEFSNLMIAIARAGEEGGILESSLDRLATFLERQDELRKKILSASIYPAVVMCFALFVVLLLVTVIMPKFASVLANLNVQLPLPSKVILGFSIWLSCYWYLPLFIVLFLVLGIYILSRRKETKARLDALRLGLPLFGDIWKKTVLVRTFRTFAALVQAGVPILSALEMTGGVSGSVLVEDAFAQLADQAKRGVSLGEAAKKIAIIPPLPTYMMAIGEQTGRLEIMVDKVADWFEFELDEKIKWLTSILEPLLIVSVGGVVALVVFAVFMPIIGSIQGLLNGF</sequence>
<evidence type="ECO:0000256" key="1">
    <source>
        <dbReference type="ARBA" id="ARBA00004651"/>
    </source>
</evidence>
<gene>
    <name evidence="9" type="ORF">SAMN05444368_1208</name>
</gene>
<feature type="domain" description="Type II secretion system protein GspF" evidence="8">
    <location>
        <begin position="273"/>
        <end position="394"/>
    </location>
</feature>
<dbReference type="PRINTS" id="PR00812">
    <property type="entry name" value="BCTERIALGSPF"/>
</dbReference>
<dbReference type="InterPro" id="IPR003004">
    <property type="entry name" value="GspF/PilC"/>
</dbReference>
<evidence type="ECO:0000256" key="5">
    <source>
        <dbReference type="ARBA" id="ARBA00022989"/>
    </source>
</evidence>
<keyword evidence="5 7" id="KW-1133">Transmembrane helix</keyword>
<organism evidence="9 10">
    <name type="scientific">Acetomicrobium flavidum</name>
    <dbReference type="NCBI Taxonomy" id="49896"/>
    <lineage>
        <taxon>Bacteria</taxon>
        <taxon>Thermotogati</taxon>
        <taxon>Synergistota</taxon>
        <taxon>Synergistia</taxon>
        <taxon>Synergistales</taxon>
        <taxon>Acetomicrobiaceae</taxon>
        <taxon>Acetomicrobium</taxon>
    </lineage>
</organism>
<accession>A0ABY1JDK1</accession>
<dbReference type="PANTHER" id="PTHR30012:SF0">
    <property type="entry name" value="TYPE II SECRETION SYSTEM PROTEIN F-RELATED"/>
    <property type="match status" value="1"/>
</dbReference>
<keyword evidence="3" id="KW-1003">Cell membrane</keyword>
<dbReference type="InterPro" id="IPR042094">
    <property type="entry name" value="T2SS_GspF_sf"/>
</dbReference>
<name>A0ABY1JDK1_9BACT</name>
<dbReference type="Proteomes" id="UP000185093">
    <property type="component" value="Unassembled WGS sequence"/>
</dbReference>
<feature type="transmembrane region" description="Helical" evidence="7">
    <location>
        <begin position="375"/>
        <end position="396"/>
    </location>
</feature>
<evidence type="ECO:0000256" key="3">
    <source>
        <dbReference type="ARBA" id="ARBA00022475"/>
    </source>
</evidence>
<comment type="similarity">
    <text evidence="2">Belongs to the GSP F family.</text>
</comment>
<evidence type="ECO:0000256" key="7">
    <source>
        <dbReference type="SAM" id="Phobius"/>
    </source>
</evidence>
<keyword evidence="4 7" id="KW-0812">Transmembrane</keyword>
<feature type="transmembrane region" description="Helical" evidence="7">
    <location>
        <begin position="170"/>
        <end position="191"/>
    </location>
</feature>
<feature type="transmembrane region" description="Helical" evidence="7">
    <location>
        <begin position="211"/>
        <end position="240"/>
    </location>
</feature>
<protein>
    <submittedName>
        <fullName evidence="9">Type IV pilus assembly protein PilC</fullName>
    </submittedName>
</protein>
<evidence type="ECO:0000259" key="8">
    <source>
        <dbReference type="Pfam" id="PF00482"/>
    </source>
</evidence>
<keyword evidence="10" id="KW-1185">Reference proteome</keyword>
<evidence type="ECO:0000256" key="4">
    <source>
        <dbReference type="ARBA" id="ARBA00022692"/>
    </source>
</evidence>
<comment type="subcellular location">
    <subcellularLocation>
        <location evidence="1">Cell membrane</location>
        <topology evidence="1">Multi-pass membrane protein</topology>
    </subcellularLocation>
</comment>
<evidence type="ECO:0000313" key="10">
    <source>
        <dbReference type="Proteomes" id="UP000185093"/>
    </source>
</evidence>
<evidence type="ECO:0000313" key="9">
    <source>
        <dbReference type="EMBL" id="SIN68945.1"/>
    </source>
</evidence>
<dbReference type="InterPro" id="IPR018076">
    <property type="entry name" value="T2SS_GspF_dom"/>
</dbReference>
<dbReference type="Pfam" id="PF00482">
    <property type="entry name" value="T2SSF"/>
    <property type="match status" value="2"/>
</dbReference>
<reference evidence="9 10" key="1">
    <citation type="submission" date="2016-11" db="EMBL/GenBank/DDBJ databases">
        <authorList>
            <person name="Varghese N."/>
            <person name="Submissions S."/>
        </authorList>
    </citation>
    <scope>NUCLEOTIDE SEQUENCE [LARGE SCALE GENOMIC DNA]</scope>
    <source>
        <strain evidence="9 10">DSM 20664</strain>
    </source>
</reference>
<dbReference type="Gene3D" id="1.20.81.30">
    <property type="entry name" value="Type II secretion system (T2SS), domain F"/>
    <property type="match status" value="2"/>
</dbReference>
<evidence type="ECO:0000256" key="2">
    <source>
        <dbReference type="ARBA" id="ARBA00005745"/>
    </source>
</evidence>
<proteinExistence type="inferred from homology"/>
<dbReference type="PANTHER" id="PTHR30012">
    <property type="entry name" value="GENERAL SECRETION PATHWAY PROTEIN"/>
    <property type="match status" value="1"/>
</dbReference>